<feature type="compositionally biased region" description="Acidic residues" evidence="2">
    <location>
        <begin position="364"/>
        <end position="383"/>
    </location>
</feature>
<accession>A0AAD9DHN3</accession>
<feature type="region of interest" description="Disordered" evidence="2">
    <location>
        <begin position="285"/>
        <end position="310"/>
    </location>
</feature>
<evidence type="ECO:0000313" key="3">
    <source>
        <dbReference type="EMBL" id="KAK1746205.1"/>
    </source>
</evidence>
<comment type="caution">
    <text evidence="3">The sequence shown here is derived from an EMBL/GenBank/DDBJ whole genome shotgun (WGS) entry which is preliminary data.</text>
</comment>
<feature type="region of interest" description="Disordered" evidence="2">
    <location>
        <begin position="440"/>
        <end position="489"/>
    </location>
</feature>
<evidence type="ECO:0000256" key="1">
    <source>
        <dbReference type="SAM" id="Coils"/>
    </source>
</evidence>
<sequence length="996" mass="107039">MDYLSNLLGKKKGSSPSRGGGSLSKSNNSSGEAAPPTTTAFFGSQANNNNTTNNIKMMGGEDPTNNPTSSAAANNEMRYNTLTGVATTAAAAAPSSISSPSSTKAKKLIAMMTDSSTKTVRVSVNNEEVVITARDLEEDQESDEDVRMEEGGGEQQQQQQQQQGMMTMMGDNGGVGIERSTSGSTNTSSNDLLGPKNGGMESNYSSQNNGSDNNNAVGPPLSRQTSTSSTNDAAAAANGDNGAAAANNTTTNNNAAPPSSTSNEQRTDSRNEASLLLGIAENLIGIPGVDEDGNPKREPGGDLSTLPSSMTSFLDMLTEDQRRKRHRHIPAVEGFRRLYKNEIKVDMAAARVLNRKRREFDPNAMEEDENDAVEEEEEEDAMVDEVGGGEEGSDKNEIAASDKDALPDKMTFIVPSEDALSLANGGRLASLMVNTPFENSFKSQSSGGGTPAGTTSAGGPMPRSPQLVDSLTAFNPPRPQESTAAKTKHRLKRWEANPSEVESDLSNYRKTVQKTRKELQAAENERGRIELVSAVMREHFQKHLIAYKEEIMAVNDQLLETNMGCLKADERYNVARSTRVRGSGKSMKDALVTLTALEDELKTASGGVGGGTTASAALSSEKALDWRVPGVGGVSIPGSKAEMASGWILEGDNVITPSGEEGQVVEVKVAQALDDVADKKDDAADKKQGEDAMDVDKPKEDEKKESAEKSVKASDGKKSADAYALAEKISVRLSNGDVKVFNSSELKFNPKKLPTLTHVNKALGKRWSAMLKTAEAGKHSHDLSAMDNYINASFATDDSEDGNDAPATNNDDCLVAPFGSDMMAAPESVRAFPSVIPPDALEETVRKVVYETTTPRIIPDMPADLKKYESQKEDLNRYQARVMQLRHRLGRQKRLRRLNERTLAEGKSRSHKVENLLLEMQMDLKNLKERLHGELSELGITNAVLWNGAENGGDGQQEANGATRLATDTDPTVAEVGLINNVETTLEPESKRVRVE</sequence>
<evidence type="ECO:0000256" key="2">
    <source>
        <dbReference type="SAM" id="MobiDB-lite"/>
    </source>
</evidence>
<feature type="compositionally biased region" description="Acidic residues" evidence="2">
    <location>
        <begin position="136"/>
        <end position="147"/>
    </location>
</feature>
<dbReference type="EMBL" id="JATAAI010000004">
    <property type="protein sequence ID" value="KAK1746205.1"/>
    <property type="molecule type" value="Genomic_DNA"/>
</dbReference>
<feature type="compositionally biased region" description="Low complexity" evidence="2">
    <location>
        <begin position="180"/>
        <end position="190"/>
    </location>
</feature>
<name>A0AAD9DHN3_9STRA</name>
<dbReference type="Proteomes" id="UP001224775">
    <property type="component" value="Unassembled WGS sequence"/>
</dbReference>
<feature type="region of interest" description="Disordered" evidence="2">
    <location>
        <begin position="361"/>
        <end position="403"/>
    </location>
</feature>
<feature type="compositionally biased region" description="Low complexity" evidence="2">
    <location>
        <begin position="225"/>
        <end position="263"/>
    </location>
</feature>
<keyword evidence="4" id="KW-1185">Reference proteome</keyword>
<organism evidence="3 4">
    <name type="scientific">Skeletonema marinoi</name>
    <dbReference type="NCBI Taxonomy" id="267567"/>
    <lineage>
        <taxon>Eukaryota</taxon>
        <taxon>Sar</taxon>
        <taxon>Stramenopiles</taxon>
        <taxon>Ochrophyta</taxon>
        <taxon>Bacillariophyta</taxon>
        <taxon>Coscinodiscophyceae</taxon>
        <taxon>Thalassiosirophycidae</taxon>
        <taxon>Thalassiosirales</taxon>
        <taxon>Skeletonemataceae</taxon>
        <taxon>Skeletonema</taxon>
        <taxon>Skeletonema marinoi-dohrnii complex</taxon>
    </lineage>
</organism>
<feature type="region of interest" description="Disordered" evidence="2">
    <location>
        <begin position="1"/>
        <end position="75"/>
    </location>
</feature>
<proteinExistence type="predicted"/>
<feature type="compositionally biased region" description="Polar residues" evidence="2">
    <location>
        <begin position="200"/>
        <end position="216"/>
    </location>
</feature>
<feature type="coiled-coil region" evidence="1">
    <location>
        <begin position="505"/>
        <end position="532"/>
    </location>
</feature>
<feature type="compositionally biased region" description="Low complexity" evidence="2">
    <location>
        <begin position="63"/>
        <end position="75"/>
    </location>
</feature>
<feature type="region of interest" description="Disordered" evidence="2">
    <location>
        <begin position="131"/>
        <end position="273"/>
    </location>
</feature>
<protein>
    <submittedName>
        <fullName evidence="3">Uncharacterized protein</fullName>
    </submittedName>
</protein>
<reference evidence="3" key="1">
    <citation type="submission" date="2023-06" db="EMBL/GenBank/DDBJ databases">
        <title>Survivors Of The Sea: Transcriptome response of Skeletonema marinoi to long-term dormancy.</title>
        <authorList>
            <person name="Pinder M.I.M."/>
            <person name="Kourtchenko O."/>
            <person name="Robertson E.K."/>
            <person name="Larsson T."/>
            <person name="Maumus F."/>
            <person name="Osuna-Cruz C.M."/>
            <person name="Vancaester E."/>
            <person name="Stenow R."/>
            <person name="Vandepoele K."/>
            <person name="Ploug H."/>
            <person name="Bruchert V."/>
            <person name="Godhe A."/>
            <person name="Topel M."/>
        </authorList>
    </citation>
    <scope>NUCLEOTIDE SEQUENCE</scope>
    <source>
        <strain evidence="3">R05AC</strain>
    </source>
</reference>
<evidence type="ECO:0000313" key="4">
    <source>
        <dbReference type="Proteomes" id="UP001224775"/>
    </source>
</evidence>
<feature type="compositionally biased region" description="Basic and acidic residues" evidence="2">
    <location>
        <begin position="392"/>
        <end position="403"/>
    </location>
</feature>
<feature type="compositionally biased region" description="Low complexity" evidence="2">
    <location>
        <begin position="155"/>
        <end position="170"/>
    </location>
</feature>
<feature type="coiled-coil region" evidence="1">
    <location>
        <begin position="868"/>
        <end position="937"/>
    </location>
</feature>
<feature type="region of interest" description="Disordered" evidence="2">
    <location>
        <begin position="676"/>
        <end position="717"/>
    </location>
</feature>
<feature type="compositionally biased region" description="Polar residues" evidence="2">
    <location>
        <begin position="36"/>
        <end position="46"/>
    </location>
</feature>
<keyword evidence="1" id="KW-0175">Coiled coil</keyword>
<gene>
    <name evidence="3" type="ORF">QTG54_002812</name>
</gene>
<dbReference type="AlphaFoldDB" id="A0AAD9DHN3"/>